<proteinExistence type="predicted"/>
<evidence type="ECO:0000313" key="1">
    <source>
        <dbReference type="EMBL" id="KAA3671325.1"/>
    </source>
</evidence>
<name>A0A5J4N711_9TREM</name>
<gene>
    <name evidence="1" type="ORF">DEA37_0004234</name>
</gene>
<dbReference type="AlphaFoldDB" id="A0A5J4N711"/>
<keyword evidence="2" id="KW-1185">Reference proteome</keyword>
<comment type="caution">
    <text evidence="1">The sequence shown here is derived from an EMBL/GenBank/DDBJ whole genome shotgun (WGS) entry which is preliminary data.</text>
</comment>
<dbReference type="Proteomes" id="UP000324629">
    <property type="component" value="Unassembled WGS sequence"/>
</dbReference>
<protein>
    <submittedName>
        <fullName evidence="1">Uncharacterized protein</fullName>
    </submittedName>
</protein>
<reference evidence="1 2" key="1">
    <citation type="journal article" date="2019" name="Gigascience">
        <title>Whole-genome sequence of the oriental lung fluke Paragonimus westermani.</title>
        <authorList>
            <person name="Oey H."/>
            <person name="Zakrzewski M."/>
            <person name="Narain K."/>
            <person name="Devi K.R."/>
            <person name="Agatsuma T."/>
            <person name="Nawaratna S."/>
            <person name="Gobert G.N."/>
            <person name="Jones M.K."/>
            <person name="Ragan M.A."/>
            <person name="McManus D.P."/>
            <person name="Krause L."/>
        </authorList>
    </citation>
    <scope>NUCLEOTIDE SEQUENCE [LARGE SCALE GENOMIC DNA]</scope>
    <source>
        <strain evidence="1 2">IND2009</strain>
    </source>
</reference>
<organism evidence="1 2">
    <name type="scientific">Paragonimus westermani</name>
    <dbReference type="NCBI Taxonomy" id="34504"/>
    <lineage>
        <taxon>Eukaryota</taxon>
        <taxon>Metazoa</taxon>
        <taxon>Spiralia</taxon>
        <taxon>Lophotrochozoa</taxon>
        <taxon>Platyhelminthes</taxon>
        <taxon>Trematoda</taxon>
        <taxon>Digenea</taxon>
        <taxon>Plagiorchiida</taxon>
        <taxon>Troglotremata</taxon>
        <taxon>Troglotrematidae</taxon>
        <taxon>Paragonimus</taxon>
    </lineage>
</organism>
<dbReference type="EMBL" id="QNGE01006688">
    <property type="protein sequence ID" value="KAA3671325.1"/>
    <property type="molecule type" value="Genomic_DNA"/>
</dbReference>
<accession>A0A5J4N711</accession>
<sequence>MTMLVPWYREQLNRSTCTINIGRQQTQVHYSILTTDDFNRKYDPSCVTYDILLASQVARTPAFENKYYLIYIKLENRKLCLHLIAWLHCLPIISNNVALIECTYFLIKK</sequence>
<evidence type="ECO:0000313" key="2">
    <source>
        <dbReference type="Proteomes" id="UP000324629"/>
    </source>
</evidence>